<dbReference type="Proteomes" id="UP000524450">
    <property type="component" value="Unassembled WGS sequence"/>
</dbReference>
<dbReference type="EMBL" id="JACIFZ010000019">
    <property type="protein sequence ID" value="MBB4226059.1"/>
    <property type="molecule type" value="Genomic_DNA"/>
</dbReference>
<evidence type="ECO:0000259" key="1">
    <source>
        <dbReference type="Pfam" id="PF12680"/>
    </source>
</evidence>
<evidence type="ECO:0000313" key="2">
    <source>
        <dbReference type="EMBL" id="MBB4226059.1"/>
    </source>
</evidence>
<feature type="domain" description="SnoaL-like" evidence="1">
    <location>
        <begin position="20"/>
        <end position="111"/>
    </location>
</feature>
<sequence>MTKLTTATDLLNAYLDSVSNPTAAGALFAEDGILELPTVNARAQGPAAVANLLTGLLKKVPDFAFQEPTFWIQTPDRVFAEYRVEALVPDTGKIYRQVYAGVLIAEDGRIKLLREALDTAEATRAFKKD</sequence>
<dbReference type="InterPro" id="IPR037401">
    <property type="entry name" value="SnoaL-like"/>
</dbReference>
<dbReference type="SUPFAM" id="SSF54427">
    <property type="entry name" value="NTF2-like"/>
    <property type="match status" value="1"/>
</dbReference>
<reference evidence="2 3" key="1">
    <citation type="submission" date="2020-08" db="EMBL/GenBank/DDBJ databases">
        <title>Genomic Encyclopedia of Type Strains, Phase IV (KMG-V): Genome sequencing to study the core and pangenomes of soil and plant-associated prokaryotes.</title>
        <authorList>
            <person name="Whitman W."/>
        </authorList>
    </citation>
    <scope>NUCLEOTIDE SEQUENCE [LARGE SCALE GENOMIC DNA]</scope>
    <source>
        <strain evidence="2 3">34/80</strain>
    </source>
</reference>
<proteinExistence type="predicted"/>
<accession>A0A840G3E1</accession>
<organism evidence="2 3">
    <name type="scientific">Variovorax guangxiensis</name>
    <dbReference type="NCBI Taxonomy" id="1775474"/>
    <lineage>
        <taxon>Bacteria</taxon>
        <taxon>Pseudomonadati</taxon>
        <taxon>Pseudomonadota</taxon>
        <taxon>Betaproteobacteria</taxon>
        <taxon>Burkholderiales</taxon>
        <taxon>Comamonadaceae</taxon>
        <taxon>Variovorax</taxon>
    </lineage>
</organism>
<dbReference type="RefSeq" id="WP_260319672.1">
    <property type="nucleotide sequence ID" value="NZ_JACIFZ010000019.1"/>
</dbReference>
<dbReference type="AlphaFoldDB" id="A0A840G3E1"/>
<comment type="caution">
    <text evidence="2">The sequence shown here is derived from an EMBL/GenBank/DDBJ whole genome shotgun (WGS) entry which is preliminary data.</text>
</comment>
<gene>
    <name evidence="2" type="ORF">GGD71_006876</name>
</gene>
<dbReference type="Pfam" id="PF12680">
    <property type="entry name" value="SnoaL_2"/>
    <property type="match status" value="1"/>
</dbReference>
<evidence type="ECO:0000313" key="3">
    <source>
        <dbReference type="Proteomes" id="UP000524450"/>
    </source>
</evidence>
<keyword evidence="2" id="KW-0413">Isomerase</keyword>
<dbReference type="GO" id="GO:0016853">
    <property type="term" value="F:isomerase activity"/>
    <property type="evidence" value="ECO:0007669"/>
    <property type="project" value="UniProtKB-KW"/>
</dbReference>
<protein>
    <submittedName>
        <fullName evidence="2">Ketosteroid isomerase-like protein</fullName>
    </submittedName>
</protein>
<name>A0A840G3E1_9BURK</name>
<dbReference type="InterPro" id="IPR032710">
    <property type="entry name" value="NTF2-like_dom_sf"/>
</dbReference>
<dbReference type="Gene3D" id="3.10.450.50">
    <property type="match status" value="1"/>
</dbReference>